<sequence>MFLDSGDECGVYRTQPLYALLQGSLRSELTASTGTHFTGMDYFMMPSLRNLGFSVKLNF</sequence>
<protein>
    <submittedName>
        <fullName evidence="1">TonB-dependent receptor</fullName>
    </submittedName>
</protein>
<dbReference type="AlphaFoldDB" id="W4URA7"/>
<dbReference type="Proteomes" id="UP000019131">
    <property type="component" value="Unassembled WGS sequence"/>
</dbReference>
<name>W4URA7_9BACE</name>
<keyword evidence="2" id="KW-1185">Reference proteome</keyword>
<dbReference type="EMBL" id="BAIV01000007">
    <property type="protein sequence ID" value="GAE83163.1"/>
    <property type="molecule type" value="Genomic_DNA"/>
</dbReference>
<reference evidence="1 2" key="1">
    <citation type="journal article" date="2014" name="Genome Announc.">
        <title>Draft Genome Sequence of Bacteroides reticulotermitis Strain JCM 10512T, Isolated from the Gut of a Termite.</title>
        <authorList>
            <person name="Yuki M."/>
            <person name="Oshima K."/>
            <person name="Suda W."/>
            <person name="Sakamoto M."/>
            <person name="Iida T."/>
            <person name="Hattori M."/>
            <person name="Ohkuma M."/>
        </authorList>
    </citation>
    <scope>NUCLEOTIDE SEQUENCE [LARGE SCALE GENOMIC DNA]</scope>
    <source>
        <strain evidence="1 2">JCM 10512</strain>
    </source>
</reference>
<keyword evidence="1" id="KW-0675">Receptor</keyword>
<evidence type="ECO:0000313" key="1">
    <source>
        <dbReference type="EMBL" id="GAE83163.1"/>
    </source>
</evidence>
<gene>
    <name evidence="1" type="ORF">JCM10512_1418</name>
</gene>
<comment type="caution">
    <text evidence="1">The sequence shown here is derived from an EMBL/GenBank/DDBJ whole genome shotgun (WGS) entry which is preliminary data.</text>
</comment>
<accession>W4URA7</accession>
<evidence type="ECO:0000313" key="2">
    <source>
        <dbReference type="Proteomes" id="UP000019131"/>
    </source>
</evidence>
<organism evidence="1 2">
    <name type="scientific">Bacteroides reticulotermitis JCM 10512</name>
    <dbReference type="NCBI Taxonomy" id="1445607"/>
    <lineage>
        <taxon>Bacteria</taxon>
        <taxon>Pseudomonadati</taxon>
        <taxon>Bacteroidota</taxon>
        <taxon>Bacteroidia</taxon>
        <taxon>Bacteroidales</taxon>
        <taxon>Bacteroidaceae</taxon>
        <taxon>Bacteroides</taxon>
    </lineage>
</organism>
<dbReference type="STRING" id="1445607.JCM10512_1418"/>
<proteinExistence type="predicted"/>